<dbReference type="RefSeq" id="WP_092701078.1">
    <property type="nucleotide sequence ID" value="NZ_FNFC01000005.1"/>
</dbReference>
<keyword evidence="2" id="KW-0472">Membrane</keyword>
<feature type="region of interest" description="Disordered" evidence="1">
    <location>
        <begin position="1"/>
        <end position="42"/>
    </location>
</feature>
<dbReference type="OrthoDB" id="239360at2157"/>
<feature type="transmembrane region" description="Helical" evidence="2">
    <location>
        <begin position="348"/>
        <end position="367"/>
    </location>
</feature>
<evidence type="ECO:0000256" key="1">
    <source>
        <dbReference type="SAM" id="MobiDB-lite"/>
    </source>
</evidence>
<protein>
    <submittedName>
        <fullName evidence="3">Uncharacterized protein</fullName>
    </submittedName>
</protein>
<accession>A0A1G8UW88</accession>
<feature type="transmembrane region" description="Helical" evidence="2">
    <location>
        <begin position="396"/>
        <end position="416"/>
    </location>
</feature>
<reference evidence="3 4" key="1">
    <citation type="submission" date="2016-10" db="EMBL/GenBank/DDBJ databases">
        <authorList>
            <person name="de Groot N.N."/>
        </authorList>
    </citation>
    <scope>NUCLEOTIDE SEQUENCE [LARGE SCALE GENOMIC DNA]</scope>
    <source>
        <strain evidence="3 4">IBRC-M10015</strain>
    </source>
</reference>
<feature type="transmembrane region" description="Helical" evidence="2">
    <location>
        <begin position="48"/>
        <end position="70"/>
    </location>
</feature>
<dbReference type="EMBL" id="FNFC01000005">
    <property type="protein sequence ID" value="SDJ58071.1"/>
    <property type="molecule type" value="Genomic_DNA"/>
</dbReference>
<keyword evidence="2" id="KW-0812">Transmembrane</keyword>
<name>A0A1G8UW88_9EURY</name>
<dbReference type="AlphaFoldDB" id="A0A1G8UW88"/>
<proteinExistence type="predicted"/>
<gene>
    <name evidence="3" type="ORF">SAMN05216226_105163</name>
</gene>
<dbReference type="Proteomes" id="UP000198856">
    <property type="component" value="Unassembled WGS sequence"/>
</dbReference>
<evidence type="ECO:0000313" key="4">
    <source>
        <dbReference type="Proteomes" id="UP000198856"/>
    </source>
</evidence>
<organism evidence="3 4">
    <name type="scientific">Halovenus aranensis</name>
    <dbReference type="NCBI Taxonomy" id="890420"/>
    <lineage>
        <taxon>Archaea</taxon>
        <taxon>Methanobacteriati</taxon>
        <taxon>Methanobacteriota</taxon>
        <taxon>Stenosarchaea group</taxon>
        <taxon>Halobacteria</taxon>
        <taxon>Halobacteriales</taxon>
        <taxon>Haloarculaceae</taxon>
        <taxon>Halovenus</taxon>
    </lineage>
</organism>
<keyword evidence="2" id="KW-1133">Transmembrane helix</keyword>
<dbReference type="STRING" id="890420.SAMN05216226_105163"/>
<keyword evidence="4" id="KW-1185">Reference proteome</keyword>
<evidence type="ECO:0000256" key="2">
    <source>
        <dbReference type="SAM" id="Phobius"/>
    </source>
</evidence>
<evidence type="ECO:0000313" key="3">
    <source>
        <dbReference type="EMBL" id="SDJ58071.1"/>
    </source>
</evidence>
<feature type="compositionally biased region" description="Basic and acidic residues" evidence="1">
    <location>
        <begin position="26"/>
        <end position="41"/>
    </location>
</feature>
<sequence>MSNQGGDSDADDTAGGTRPTASETATRSRERSTGTQNDRRPSGLAGRIALVVVGVFLLATVAGGNVAIAADRTVLDSNHVIEQMDEEGLFTEQTGEFRDEVADEIEAGTEGLSLPPGLGLGEFDPQTTADESVSTDYVREQAVNNIEQLYAFLHGDRDDLAFAIDIGPVKRSVAESVTENAVVDTATLVGEGTDRLDRERVAALGTDEDSFQEAQLDASDREVDALKSTIESDTESRGYTAELTDVLVSLQFTVVDGLTGELTYEEYSTQRDANEDELKAALGTEAVADIGETITLGGEDEDPSETFAGAADIVQLIATLTLVLPALALALVGVIGGLTRDLVRTARVAGGALLGAGLLGVVARFVAPGVLMPDGEETDALADGLVATVESMLETLGTQSILLAAAGVVLVGLAVADRRGYLDGITGS</sequence>
<feature type="transmembrane region" description="Helical" evidence="2">
    <location>
        <begin position="313"/>
        <end position="336"/>
    </location>
</feature>